<proteinExistence type="predicted"/>
<name>A0A645I0Q8_9ZZZZ</name>
<evidence type="ECO:0000313" key="1">
    <source>
        <dbReference type="EMBL" id="MPN44029.1"/>
    </source>
</evidence>
<dbReference type="EMBL" id="VSSQ01102831">
    <property type="protein sequence ID" value="MPN44029.1"/>
    <property type="molecule type" value="Genomic_DNA"/>
</dbReference>
<gene>
    <name evidence="1" type="ORF">SDC9_191590</name>
</gene>
<dbReference type="AlphaFoldDB" id="A0A645I0Q8"/>
<accession>A0A645I0Q8</accession>
<comment type="caution">
    <text evidence="1">The sequence shown here is derived from an EMBL/GenBank/DDBJ whole genome shotgun (WGS) entry which is preliminary data.</text>
</comment>
<protein>
    <submittedName>
        <fullName evidence="1">Uncharacterized protein</fullName>
    </submittedName>
</protein>
<sequence>MMEERQCIPASEKEAVKRELDMERDFEGLCIAYNAVLRSERKR</sequence>
<organism evidence="1">
    <name type="scientific">bioreactor metagenome</name>
    <dbReference type="NCBI Taxonomy" id="1076179"/>
    <lineage>
        <taxon>unclassified sequences</taxon>
        <taxon>metagenomes</taxon>
        <taxon>ecological metagenomes</taxon>
    </lineage>
</organism>
<reference evidence="1" key="1">
    <citation type="submission" date="2019-08" db="EMBL/GenBank/DDBJ databases">
        <authorList>
            <person name="Kucharzyk K."/>
            <person name="Murdoch R.W."/>
            <person name="Higgins S."/>
            <person name="Loffler F."/>
        </authorList>
    </citation>
    <scope>NUCLEOTIDE SEQUENCE</scope>
</reference>